<evidence type="ECO:0000256" key="1">
    <source>
        <dbReference type="ARBA" id="ARBA00023163"/>
    </source>
</evidence>
<proteinExistence type="predicted"/>
<name>A0A150QBM2_SORCE</name>
<sequence>MTFTDAAAEVLRLVGRPLHYKEITDIAIEKNLLSHVGKSPEVTMGARLAATLKKDTADNPLVRVKPGVFALREWDEKTIKSGLDGKKAKRGGKPEAVKARKDEEQPTLFEAAADDEAAEEGDSGAPAAGAELAETEAAGDEAQAAPAGDDGDEDEDAIGAPVAAGMNGVEIAGTREPVPPPAPSSPRAASAYIDEEEVDLEDAEPPGPDEAMRAEAVAGAAELFDEEDDDDQPILGGDDRATPGSSGEQGEGRRRRRRRRRGRGTAEANVSAGALPSYVATPVFEARRENGRAEPPRSDRTERFDRPDRAERIDRPERADRPERIDRPERTERTDRVDSFGAEPVYRGPQVIELTGGEGHALDDLAGRDLADAIAGILSTFDRNAGAVSLRQIAETAQRRGRLVGDVQLVQSQVAAAVRADNARRTAAGQRPRFRFAGGRIALTDWLLPGDLARLEQEALAAVERYRDAARRAFVRKLSELPGHAFVEICVLALERIGLGQLRAVRRAGAPGGESHFSGALRTAGDDIKLALVVRRDGREVGRERVTELRGSLHHYGPATAGWILTTGQMLSGAREEAAIPGTAPISLFDGLAVARLCEDNDVAVLRARLPIAIPDVDLLEALRAS</sequence>
<feature type="domain" description="HTH HARE-type" evidence="3">
    <location>
        <begin position="1"/>
        <end position="74"/>
    </location>
</feature>
<organism evidence="4 5">
    <name type="scientific">Sorangium cellulosum</name>
    <name type="common">Polyangium cellulosum</name>
    <dbReference type="NCBI Taxonomy" id="56"/>
    <lineage>
        <taxon>Bacteria</taxon>
        <taxon>Pseudomonadati</taxon>
        <taxon>Myxococcota</taxon>
        <taxon>Polyangia</taxon>
        <taxon>Polyangiales</taxon>
        <taxon>Polyangiaceae</taxon>
        <taxon>Sorangium</taxon>
    </lineage>
</organism>
<dbReference type="Gene3D" id="3.40.1350.10">
    <property type="match status" value="1"/>
</dbReference>
<dbReference type="Pfam" id="PF04471">
    <property type="entry name" value="Mrr_cat"/>
    <property type="match status" value="1"/>
</dbReference>
<evidence type="ECO:0000256" key="2">
    <source>
        <dbReference type="SAM" id="MobiDB-lite"/>
    </source>
</evidence>
<feature type="compositionally biased region" description="Acidic residues" evidence="2">
    <location>
        <begin position="193"/>
        <end position="204"/>
    </location>
</feature>
<protein>
    <recommendedName>
        <fullName evidence="3">HTH HARE-type domain-containing protein</fullName>
    </recommendedName>
</protein>
<feature type="compositionally biased region" description="Acidic residues" evidence="2">
    <location>
        <begin position="223"/>
        <end position="232"/>
    </location>
</feature>
<feature type="region of interest" description="Disordered" evidence="2">
    <location>
        <begin position="82"/>
        <end position="107"/>
    </location>
</feature>
<dbReference type="PROSITE" id="PS51913">
    <property type="entry name" value="HTH_HARE"/>
    <property type="match status" value="1"/>
</dbReference>
<dbReference type="GO" id="GO:0009307">
    <property type="term" value="P:DNA restriction-modification system"/>
    <property type="evidence" value="ECO:0007669"/>
    <property type="project" value="InterPro"/>
</dbReference>
<feature type="compositionally biased region" description="Basic and acidic residues" evidence="2">
    <location>
        <begin position="285"/>
        <end position="338"/>
    </location>
</feature>
<dbReference type="EMBL" id="JEMA01000843">
    <property type="protein sequence ID" value="KYF65293.1"/>
    <property type="molecule type" value="Genomic_DNA"/>
</dbReference>
<dbReference type="AlphaFoldDB" id="A0A150QBM2"/>
<feature type="region of interest" description="Disordered" evidence="2">
    <location>
        <begin position="134"/>
        <end position="338"/>
    </location>
</feature>
<dbReference type="GO" id="GO:0006355">
    <property type="term" value="P:regulation of DNA-templated transcription"/>
    <property type="evidence" value="ECO:0007669"/>
    <property type="project" value="InterPro"/>
</dbReference>
<dbReference type="GO" id="GO:0004519">
    <property type="term" value="F:endonuclease activity"/>
    <property type="evidence" value="ECO:0007669"/>
    <property type="project" value="InterPro"/>
</dbReference>
<dbReference type="InterPro" id="IPR007560">
    <property type="entry name" value="Restrct_endonuc_IV_Mrr"/>
</dbReference>
<evidence type="ECO:0000313" key="5">
    <source>
        <dbReference type="Proteomes" id="UP000075260"/>
    </source>
</evidence>
<evidence type="ECO:0000259" key="3">
    <source>
        <dbReference type="PROSITE" id="PS51913"/>
    </source>
</evidence>
<dbReference type="RefSeq" id="WP_061611203.1">
    <property type="nucleotide sequence ID" value="NZ_JEMA01000843.1"/>
</dbReference>
<feature type="compositionally biased region" description="Basic and acidic residues" evidence="2">
    <location>
        <begin position="82"/>
        <end position="104"/>
    </location>
</feature>
<reference evidence="4 5" key="1">
    <citation type="submission" date="2014-02" db="EMBL/GenBank/DDBJ databases">
        <title>The small core and large imbalanced accessory genome model reveals a collaborative survival strategy of Sorangium cellulosum strains in nature.</title>
        <authorList>
            <person name="Han K."/>
            <person name="Peng R."/>
            <person name="Blom J."/>
            <person name="Li Y.-Z."/>
        </authorList>
    </citation>
    <scope>NUCLEOTIDE SEQUENCE [LARGE SCALE GENOMIC DNA]</scope>
    <source>
        <strain evidence="4 5">So0008-312</strain>
    </source>
</reference>
<accession>A0A150QBM2</accession>
<feature type="compositionally biased region" description="Basic residues" evidence="2">
    <location>
        <begin position="253"/>
        <end position="263"/>
    </location>
</feature>
<comment type="caution">
    <text evidence="4">The sequence shown here is derived from an EMBL/GenBank/DDBJ whole genome shotgun (WGS) entry which is preliminary data.</text>
</comment>
<evidence type="ECO:0000313" key="4">
    <source>
        <dbReference type="EMBL" id="KYF65293.1"/>
    </source>
</evidence>
<keyword evidence="1" id="KW-0804">Transcription</keyword>
<dbReference type="GO" id="GO:0003677">
    <property type="term" value="F:DNA binding"/>
    <property type="evidence" value="ECO:0007669"/>
    <property type="project" value="InterPro"/>
</dbReference>
<dbReference type="InterPro" id="IPR011856">
    <property type="entry name" value="tRNA_endonuc-like_dom_sf"/>
</dbReference>
<dbReference type="Proteomes" id="UP000075260">
    <property type="component" value="Unassembled WGS sequence"/>
</dbReference>
<dbReference type="Pfam" id="PF05066">
    <property type="entry name" value="HARE-HTH"/>
    <property type="match status" value="1"/>
</dbReference>
<gene>
    <name evidence="4" type="ORF">BE15_19290</name>
</gene>
<dbReference type="InterPro" id="IPR007759">
    <property type="entry name" value="Asxl_HARE-HTH"/>
</dbReference>